<evidence type="ECO:0000313" key="1">
    <source>
        <dbReference type="EMBL" id="KAF5827275.1"/>
    </source>
</evidence>
<sequence>MTQSRATRIRCKSRLLLHVPFELVAVKCVVRSRLLSEVSSLRVAVRCAAR</sequence>
<organism evidence="1 2">
    <name type="scientific">Dunaliella salina</name>
    <name type="common">Green alga</name>
    <name type="synonym">Protococcus salinus</name>
    <dbReference type="NCBI Taxonomy" id="3046"/>
    <lineage>
        <taxon>Eukaryota</taxon>
        <taxon>Viridiplantae</taxon>
        <taxon>Chlorophyta</taxon>
        <taxon>core chlorophytes</taxon>
        <taxon>Chlorophyceae</taxon>
        <taxon>CS clade</taxon>
        <taxon>Chlamydomonadales</taxon>
        <taxon>Dunaliellaceae</taxon>
        <taxon>Dunaliella</taxon>
    </lineage>
</organism>
<keyword evidence="2" id="KW-1185">Reference proteome</keyword>
<name>A0ABZ3KDM7_DUNSA</name>
<accession>A0ABZ3KDM7</accession>
<gene>
    <name evidence="1" type="ORF">DUNSADRAFT_1002</name>
</gene>
<dbReference type="Proteomes" id="UP000815325">
    <property type="component" value="Unassembled WGS sequence"/>
</dbReference>
<evidence type="ECO:0008006" key="3">
    <source>
        <dbReference type="Google" id="ProtNLM"/>
    </source>
</evidence>
<reference evidence="1" key="1">
    <citation type="submission" date="2017-08" db="EMBL/GenBank/DDBJ databases">
        <authorList>
            <person name="Polle J.E."/>
            <person name="Barry K."/>
            <person name="Cushman J."/>
            <person name="Schmutz J."/>
            <person name="Tran D."/>
            <person name="Hathwaick L.T."/>
            <person name="Yim W.C."/>
            <person name="Jenkins J."/>
            <person name="Mckie-Krisberg Z.M."/>
            <person name="Prochnik S."/>
            <person name="Lindquist E."/>
            <person name="Dockter R.B."/>
            <person name="Adam C."/>
            <person name="Molina H."/>
            <person name="Bunkerborg J."/>
            <person name="Jin E."/>
            <person name="Buchheim M."/>
            <person name="Magnuson J."/>
        </authorList>
    </citation>
    <scope>NUCLEOTIDE SEQUENCE</scope>
    <source>
        <strain evidence="1">CCAP 19/18</strain>
    </source>
</reference>
<protein>
    <recommendedName>
        <fullName evidence="3">Encoded protein</fullName>
    </recommendedName>
</protein>
<dbReference type="EMBL" id="MU070542">
    <property type="protein sequence ID" value="KAF5827275.1"/>
    <property type="molecule type" value="Genomic_DNA"/>
</dbReference>
<evidence type="ECO:0000313" key="2">
    <source>
        <dbReference type="Proteomes" id="UP000815325"/>
    </source>
</evidence>
<comment type="caution">
    <text evidence="1">The sequence shown here is derived from an EMBL/GenBank/DDBJ whole genome shotgun (WGS) entry which is preliminary data.</text>
</comment>
<proteinExistence type="predicted"/>